<gene>
    <name evidence="2" type="ORF">HW555_005055</name>
</gene>
<dbReference type="PANTHER" id="PTHR10773:SF19">
    <property type="match status" value="1"/>
</dbReference>
<name>A0A835GKB8_SPOEX</name>
<organism evidence="2 3">
    <name type="scientific">Spodoptera exigua</name>
    <name type="common">Beet armyworm</name>
    <name type="synonym">Noctua fulgens</name>
    <dbReference type="NCBI Taxonomy" id="7107"/>
    <lineage>
        <taxon>Eukaryota</taxon>
        <taxon>Metazoa</taxon>
        <taxon>Ecdysozoa</taxon>
        <taxon>Arthropoda</taxon>
        <taxon>Hexapoda</taxon>
        <taxon>Insecta</taxon>
        <taxon>Pterygota</taxon>
        <taxon>Neoptera</taxon>
        <taxon>Endopterygota</taxon>
        <taxon>Lepidoptera</taxon>
        <taxon>Glossata</taxon>
        <taxon>Ditrysia</taxon>
        <taxon>Noctuoidea</taxon>
        <taxon>Noctuidae</taxon>
        <taxon>Amphipyrinae</taxon>
        <taxon>Spodoptera</taxon>
    </lineage>
</organism>
<feature type="compositionally biased region" description="Low complexity" evidence="1">
    <location>
        <begin position="94"/>
        <end position="109"/>
    </location>
</feature>
<dbReference type="EMBL" id="JACKWZ010000063">
    <property type="protein sequence ID" value="KAF9417910.1"/>
    <property type="molecule type" value="Genomic_DNA"/>
</dbReference>
<dbReference type="Proteomes" id="UP000648187">
    <property type="component" value="Unassembled WGS sequence"/>
</dbReference>
<protein>
    <submittedName>
        <fullName evidence="2">Uncharacterized protein</fullName>
    </submittedName>
</protein>
<reference evidence="2" key="1">
    <citation type="submission" date="2020-08" db="EMBL/GenBank/DDBJ databases">
        <title>Spodoptera exigua strain:BAW_Kor-Di-RS1 Genome sequencing and assembly.</title>
        <authorList>
            <person name="Kim J."/>
            <person name="Nam H.Y."/>
            <person name="Kwon M."/>
            <person name="Choi J.H."/>
            <person name="Cho S.R."/>
            <person name="Kim G.-H."/>
        </authorList>
    </citation>
    <scope>NUCLEOTIDE SEQUENCE</scope>
    <source>
        <strain evidence="2">BAW_Kor-Di-RS1</strain>
        <tissue evidence="2">Whole-body</tissue>
    </source>
</reference>
<evidence type="ECO:0000256" key="1">
    <source>
        <dbReference type="SAM" id="MobiDB-lite"/>
    </source>
</evidence>
<proteinExistence type="predicted"/>
<dbReference type="PANTHER" id="PTHR10773">
    <property type="entry name" value="DNA-DIRECTED RNA POLYMERASES I, II, AND III SUBUNIT RPABC2"/>
    <property type="match status" value="1"/>
</dbReference>
<evidence type="ECO:0000313" key="3">
    <source>
        <dbReference type="Proteomes" id="UP000648187"/>
    </source>
</evidence>
<evidence type="ECO:0000313" key="2">
    <source>
        <dbReference type="EMBL" id="KAF9417910.1"/>
    </source>
</evidence>
<accession>A0A835GKB8</accession>
<keyword evidence="3" id="KW-1185">Reference proteome</keyword>
<feature type="compositionally biased region" description="Polar residues" evidence="1">
    <location>
        <begin position="199"/>
        <end position="214"/>
    </location>
</feature>
<feature type="region of interest" description="Disordered" evidence="1">
    <location>
        <begin position="32"/>
        <end position="138"/>
    </location>
</feature>
<comment type="caution">
    <text evidence="2">The sequence shown here is derived from an EMBL/GenBank/DDBJ whole genome shotgun (WGS) entry which is preliminary data.</text>
</comment>
<sequence>MQITLPELDDDASKTLEVDDLFLNKDLYESAPPSEQIYPKLPSIKPPNSAPLLTDTGNDVVSLEKFLSEKDAPSEQQLQNPPKSPFSDISGIRPLDSSSEPDLSDSGDSWYPDSEENSKKKKQVIIRSSSTDSSDFCDYSKRKKYNKTQQIEAKPGCSKDSYGYISNNSLEDLETESNQQQNTETSLITVKMNHESVETNDQQSSSTASISNEKQLQRWKKSDPSKWKKNIAKINRHKCLPYHGKKGNIMQAKKPKHVNCIVKCRYQCMNHFSEDDRVKLCKDYWKINDYVSQKQFLLHQIVAKPIKTMKTGIPNEKHRSATYEYYFTKDDQQHRVCKDFFLKTLCISNGPVNEAIKYKNEFEMTYNDMIDIKALSEHFVKNTSKDKEGNKIMWLKIKCLRFEKGHPGLVKFRYTHDGPYSEFDVFQTLDKVAPRATRRTKRSLDGQTIEENDREGRKEMIDKLKEYVIPKAYSSPIPISEAKKKDLLNLCTKGIIPQELHSWYETLPTSKDIIDRLCEPDVAEEGENDLDF</sequence>
<dbReference type="AlphaFoldDB" id="A0A835GKB8"/>
<feature type="region of interest" description="Disordered" evidence="1">
    <location>
        <begin position="196"/>
        <end position="227"/>
    </location>
</feature>